<evidence type="ECO:0000256" key="1">
    <source>
        <dbReference type="SAM" id="MobiDB-lite"/>
    </source>
</evidence>
<protein>
    <submittedName>
        <fullName evidence="2">Uncharacterized protein</fullName>
    </submittedName>
</protein>
<evidence type="ECO:0000313" key="3">
    <source>
        <dbReference type="Proteomes" id="UP000299084"/>
    </source>
</evidence>
<feature type="region of interest" description="Disordered" evidence="1">
    <location>
        <begin position="734"/>
        <end position="759"/>
    </location>
</feature>
<sequence>MATPLPKHSSASGCVRGGRGLVGGIRRRESGVGAPPASRGELSLCKAGFCGRGRSGTCAHVSGAKEMRRRGEEEAHLHGGRQCRGKGLRCSGPQVASKSQREETDGGSYLQGGAHLENPFQGESKPSSGATWAKQFVKERGRGGDGAGQAPGAGTVAPTARVWECRVLAGPGLCPSLPTEGGALLLLEPSCRDGVQLTAARGSRGEFNDKSDTDHQVTAPPACSQRPAQERPYARGPTVGVPGPLQGIRCFYQDGPGCRSRAALDELQGCPLHRGASPRACGAQLSYEARVGAPDLIPTKMLSQPDLAGPDIEDQRAKAKAMALESEGAACPEQRRRAVWGLGLHHPSFRVTTAAHGEINARTLEVSERNGGPCAEGPLQESARFCISDLTGPRMNVTVLGGDRLKRVKGCTFSGLRGHTALALAHAHPRCPHFVNRGISLSKRLRNLLGDHQVCAAAGHKKPAPVLATTSLPPAQEEGLGRHRPPIPPGLCTIAHVTHESVILKRKTCLTHDLLLLTGVNGARLPSQTGTPSRLASSGRPSKCDPLTTASHSYLEPEGNPDALFGTTELTASRTSRNTWPRAHRTGTVTAAWLTGTQSREAVQVTLQAIMFPNHVSLAGGGHRQQPSCALPKGRAFPNLQKEEGPDSTSRSGGLADQPGDGTQNTRWKLTQPETLLPGERLGRVAALAPAVHQTLGTRSKGSGLERGGAGSTGLRSLLPFCYPICSLIRTVSGVGSQPSGGPASKELDHPTQQECRRKPEVCVAPEPPIPLLTPPPRRPTTGNSLQPLVSMVSWAFPKPREIYGGGDVDHPRHP</sequence>
<feature type="compositionally biased region" description="Basic residues" evidence="1">
    <location>
        <begin position="78"/>
        <end position="87"/>
    </location>
</feature>
<proteinExistence type="predicted"/>
<feature type="region of interest" description="Disordered" evidence="1">
    <location>
        <begin position="204"/>
        <end position="235"/>
    </location>
</feature>
<feature type="compositionally biased region" description="Basic and acidic residues" evidence="1">
    <location>
        <begin position="204"/>
        <end position="215"/>
    </location>
</feature>
<evidence type="ECO:0000313" key="2">
    <source>
        <dbReference type="EMBL" id="KAB1254764.1"/>
    </source>
</evidence>
<dbReference type="Proteomes" id="UP000299084">
    <property type="component" value="Unassembled WGS sequence"/>
</dbReference>
<feature type="region of interest" description="Disordered" evidence="1">
    <location>
        <begin position="1"/>
        <end position="40"/>
    </location>
</feature>
<dbReference type="AlphaFoldDB" id="A0A5N4C8Q2"/>
<feature type="compositionally biased region" description="Polar residues" evidence="1">
    <location>
        <begin position="526"/>
        <end position="540"/>
    </location>
</feature>
<gene>
    <name evidence="2" type="ORF">Cadr_000028698</name>
</gene>
<feature type="region of interest" description="Disordered" evidence="1">
    <location>
        <begin position="68"/>
        <end position="130"/>
    </location>
</feature>
<comment type="caution">
    <text evidence="2">The sequence shown here is derived from an EMBL/GenBank/DDBJ whole genome shotgun (WGS) entry which is preliminary data.</text>
</comment>
<dbReference type="EMBL" id="JWIN03000033">
    <property type="protein sequence ID" value="KAB1254764.1"/>
    <property type="molecule type" value="Genomic_DNA"/>
</dbReference>
<organism evidence="2 3">
    <name type="scientific">Camelus dromedarius</name>
    <name type="common">Dromedary</name>
    <name type="synonym">Arabian camel</name>
    <dbReference type="NCBI Taxonomy" id="9838"/>
    <lineage>
        <taxon>Eukaryota</taxon>
        <taxon>Metazoa</taxon>
        <taxon>Chordata</taxon>
        <taxon>Craniata</taxon>
        <taxon>Vertebrata</taxon>
        <taxon>Euteleostomi</taxon>
        <taxon>Mammalia</taxon>
        <taxon>Eutheria</taxon>
        <taxon>Laurasiatheria</taxon>
        <taxon>Artiodactyla</taxon>
        <taxon>Tylopoda</taxon>
        <taxon>Camelidae</taxon>
        <taxon>Camelus</taxon>
    </lineage>
</organism>
<feature type="compositionally biased region" description="Basic and acidic residues" evidence="1">
    <location>
        <begin position="746"/>
        <end position="759"/>
    </location>
</feature>
<reference evidence="2 3" key="1">
    <citation type="journal article" date="2019" name="Mol. Ecol. Resour.">
        <title>Improving Illumina assemblies with Hi-C and long reads: an example with the North African dromedary.</title>
        <authorList>
            <person name="Elbers J.P."/>
            <person name="Rogers M.F."/>
            <person name="Perelman P.L."/>
            <person name="Proskuryakova A.A."/>
            <person name="Serdyukova N.A."/>
            <person name="Johnson W.E."/>
            <person name="Horin P."/>
            <person name="Corander J."/>
            <person name="Murphy D."/>
            <person name="Burger P.A."/>
        </authorList>
    </citation>
    <scope>NUCLEOTIDE SEQUENCE [LARGE SCALE GENOMIC DNA]</scope>
    <source>
        <strain evidence="2">Drom800</strain>
        <tissue evidence="2">Blood</tissue>
    </source>
</reference>
<feature type="region of interest" description="Disordered" evidence="1">
    <location>
        <begin position="525"/>
        <end position="561"/>
    </location>
</feature>
<feature type="region of interest" description="Disordered" evidence="1">
    <location>
        <begin position="620"/>
        <end position="677"/>
    </location>
</feature>
<feature type="compositionally biased region" description="Polar residues" evidence="1">
    <location>
        <begin position="661"/>
        <end position="674"/>
    </location>
</feature>
<accession>A0A5N4C8Q2</accession>
<feature type="compositionally biased region" description="Basic and acidic residues" evidence="1">
    <location>
        <begin position="68"/>
        <end position="77"/>
    </location>
</feature>
<name>A0A5N4C8Q2_CAMDR</name>
<feature type="compositionally biased region" description="Low complexity" evidence="1">
    <location>
        <begin position="734"/>
        <end position="745"/>
    </location>
</feature>
<keyword evidence="3" id="KW-1185">Reference proteome</keyword>